<dbReference type="GO" id="GO:0005524">
    <property type="term" value="F:ATP binding"/>
    <property type="evidence" value="ECO:0007669"/>
    <property type="project" value="UniProtKB-KW"/>
</dbReference>
<name>A0A550JH67_9BACT</name>
<keyword evidence="2" id="KW-0547">Nucleotide-binding</keyword>
<dbReference type="InterPro" id="IPR050168">
    <property type="entry name" value="AAA_ATPase_domain"/>
</dbReference>
<dbReference type="OrthoDB" id="9802352at2"/>
<dbReference type="InterPro" id="IPR003593">
    <property type="entry name" value="AAA+_ATPase"/>
</dbReference>
<dbReference type="PANTHER" id="PTHR23077">
    <property type="entry name" value="AAA-FAMILY ATPASE"/>
    <property type="match status" value="1"/>
</dbReference>
<dbReference type="RefSeq" id="WP_092056671.1">
    <property type="nucleotide sequence ID" value="NZ_FOJJ01000023.1"/>
</dbReference>
<evidence type="ECO:0000313" key="2">
    <source>
        <dbReference type="EMBL" id="TRO82561.1"/>
    </source>
</evidence>
<dbReference type="Proteomes" id="UP000317155">
    <property type="component" value="Unassembled WGS sequence"/>
</dbReference>
<protein>
    <submittedName>
        <fullName evidence="2">ATP-binding protein</fullName>
    </submittedName>
</protein>
<sequence>MATAEQIKSLIRSHLSDHPEQFFTIALQVAAHEAKQGHQSLAHEIRTLVDKAKARPVRVIPFTPDLDHMVLTSEPKERLGVLVQSDEMRGRIERILREYRQKAKLEKHGLSHRRKILLAGPPGTGKTLTAAVLAGELGLPLFTIMMDKIVTKFMGETSAKLRQIFDVIQERRGVYLFDEFDAIGGERSRENDVGEMRRVLNAFLQFIERDSSDSLIVAATNNPRILDQALFRRFDDVLHYHLPEKAEIERLIENRLGSFRSKKMQLETSAKIAESLSHAEIAQACDDAIKETILADRKTVTATLLKQMLQERRSAYKASTRG</sequence>
<keyword evidence="3" id="KW-1185">Reference proteome</keyword>
<feature type="domain" description="AAA+ ATPase" evidence="1">
    <location>
        <begin position="112"/>
        <end position="244"/>
    </location>
</feature>
<dbReference type="PANTHER" id="PTHR23077:SF198">
    <property type="entry name" value="ATP-DEPENDENT ZINC METALLOPROTEASE FTSH"/>
    <property type="match status" value="1"/>
</dbReference>
<dbReference type="InterPro" id="IPR027417">
    <property type="entry name" value="P-loop_NTPase"/>
</dbReference>
<evidence type="ECO:0000313" key="3">
    <source>
        <dbReference type="Proteomes" id="UP000317155"/>
    </source>
</evidence>
<keyword evidence="2" id="KW-0067">ATP-binding</keyword>
<dbReference type="SMART" id="SM00382">
    <property type="entry name" value="AAA"/>
    <property type="match status" value="1"/>
</dbReference>
<organism evidence="2 3">
    <name type="scientific">Trichloromonas acetexigens</name>
    <dbReference type="NCBI Taxonomy" id="38815"/>
    <lineage>
        <taxon>Bacteria</taxon>
        <taxon>Pseudomonadati</taxon>
        <taxon>Thermodesulfobacteriota</taxon>
        <taxon>Desulfuromonadia</taxon>
        <taxon>Desulfuromonadales</taxon>
        <taxon>Trichloromonadaceae</taxon>
        <taxon>Trichloromonas</taxon>
    </lineage>
</organism>
<dbReference type="EMBL" id="VJVV01000003">
    <property type="protein sequence ID" value="TRO82561.1"/>
    <property type="molecule type" value="Genomic_DNA"/>
</dbReference>
<dbReference type="SUPFAM" id="SSF52540">
    <property type="entry name" value="P-loop containing nucleoside triphosphate hydrolases"/>
    <property type="match status" value="1"/>
</dbReference>
<dbReference type="InterPro" id="IPR003959">
    <property type="entry name" value="ATPase_AAA_core"/>
</dbReference>
<dbReference type="CDD" id="cd19481">
    <property type="entry name" value="RecA-like_protease"/>
    <property type="match status" value="1"/>
</dbReference>
<evidence type="ECO:0000259" key="1">
    <source>
        <dbReference type="SMART" id="SM00382"/>
    </source>
</evidence>
<proteinExistence type="predicted"/>
<comment type="caution">
    <text evidence="2">The sequence shown here is derived from an EMBL/GenBank/DDBJ whole genome shotgun (WGS) entry which is preliminary data.</text>
</comment>
<gene>
    <name evidence="2" type="ORF">FL622_05055</name>
</gene>
<dbReference type="Gene3D" id="3.40.50.300">
    <property type="entry name" value="P-loop containing nucleotide triphosphate hydrolases"/>
    <property type="match status" value="1"/>
</dbReference>
<dbReference type="AlphaFoldDB" id="A0A550JH67"/>
<accession>A0A550JH67</accession>
<dbReference type="Pfam" id="PF00004">
    <property type="entry name" value="AAA"/>
    <property type="match status" value="1"/>
</dbReference>
<reference evidence="2 3" key="1">
    <citation type="submission" date="2019-07" db="EMBL/GenBank/DDBJ databases">
        <title>Insights of Desulfuromonas acetexigens electromicrobiology.</title>
        <authorList>
            <person name="Katuri K."/>
            <person name="Sapireddy V."/>
            <person name="Shaw D.R."/>
            <person name="Saikaly P."/>
        </authorList>
    </citation>
    <scope>NUCLEOTIDE SEQUENCE [LARGE SCALE GENOMIC DNA]</scope>
    <source>
        <strain evidence="2 3">2873</strain>
    </source>
</reference>
<dbReference type="GO" id="GO:0016887">
    <property type="term" value="F:ATP hydrolysis activity"/>
    <property type="evidence" value="ECO:0007669"/>
    <property type="project" value="InterPro"/>
</dbReference>